<dbReference type="InterPro" id="IPR006700">
    <property type="entry name" value="RsmE"/>
</dbReference>
<dbReference type="SUPFAM" id="SSF88697">
    <property type="entry name" value="PUA domain-like"/>
    <property type="match status" value="1"/>
</dbReference>
<reference evidence="13" key="1">
    <citation type="submission" date="2024-05" db="EMBL/GenBank/DDBJ databases">
        <title>Planctomycetes of the genus Singulisphaera possess chitinolytic capabilities.</title>
        <authorList>
            <person name="Ivanova A."/>
        </authorList>
    </citation>
    <scope>NUCLEOTIDE SEQUENCE</scope>
    <source>
        <strain evidence="13">Ch08T</strain>
    </source>
</reference>
<evidence type="ECO:0000256" key="8">
    <source>
        <dbReference type="ARBA" id="ARBA00025699"/>
    </source>
</evidence>
<evidence type="ECO:0000256" key="4">
    <source>
        <dbReference type="ARBA" id="ARBA00022552"/>
    </source>
</evidence>
<dbReference type="Pfam" id="PF04452">
    <property type="entry name" value="Methyltrans_RNA"/>
    <property type="match status" value="1"/>
</dbReference>
<evidence type="ECO:0000256" key="9">
    <source>
        <dbReference type="ARBA" id="ARBA00047944"/>
    </source>
</evidence>
<gene>
    <name evidence="13" type="ORF">V5E97_37680</name>
</gene>
<dbReference type="Gene3D" id="3.40.1280.10">
    <property type="match status" value="1"/>
</dbReference>
<dbReference type="PANTHER" id="PTHR30027:SF3">
    <property type="entry name" value="16S RRNA (URACIL(1498)-N(3))-METHYLTRANSFERASE"/>
    <property type="match status" value="1"/>
</dbReference>
<dbReference type="NCBIfam" id="TIGR00046">
    <property type="entry name" value="RsmE family RNA methyltransferase"/>
    <property type="match status" value="1"/>
</dbReference>
<dbReference type="Pfam" id="PF20260">
    <property type="entry name" value="PUA_4"/>
    <property type="match status" value="1"/>
</dbReference>
<dbReference type="InterPro" id="IPR029026">
    <property type="entry name" value="tRNA_m1G_MTases_N"/>
</dbReference>
<evidence type="ECO:0000313" key="13">
    <source>
        <dbReference type="EMBL" id="XBH03990.1"/>
    </source>
</evidence>
<name>A0AAU7CFR2_9BACT</name>
<comment type="similarity">
    <text evidence="2 10">Belongs to the RNA methyltransferase RsmE family.</text>
</comment>
<dbReference type="InterPro" id="IPR015947">
    <property type="entry name" value="PUA-like_sf"/>
</dbReference>
<comment type="catalytic activity">
    <reaction evidence="9 10">
        <text>uridine(1498) in 16S rRNA + S-adenosyl-L-methionine = N(3)-methyluridine(1498) in 16S rRNA + S-adenosyl-L-homocysteine + H(+)</text>
        <dbReference type="Rhea" id="RHEA:42920"/>
        <dbReference type="Rhea" id="RHEA-COMP:10283"/>
        <dbReference type="Rhea" id="RHEA-COMP:10284"/>
        <dbReference type="ChEBI" id="CHEBI:15378"/>
        <dbReference type="ChEBI" id="CHEBI:57856"/>
        <dbReference type="ChEBI" id="CHEBI:59789"/>
        <dbReference type="ChEBI" id="CHEBI:65315"/>
        <dbReference type="ChEBI" id="CHEBI:74502"/>
        <dbReference type="EC" id="2.1.1.193"/>
    </reaction>
</comment>
<dbReference type="GO" id="GO:0005737">
    <property type="term" value="C:cytoplasm"/>
    <property type="evidence" value="ECO:0007669"/>
    <property type="project" value="UniProtKB-SubCell"/>
</dbReference>
<dbReference type="EMBL" id="CP155447">
    <property type="protein sequence ID" value="XBH03990.1"/>
    <property type="molecule type" value="Genomic_DNA"/>
</dbReference>
<organism evidence="13">
    <name type="scientific">Singulisphaera sp. Ch08</name>
    <dbReference type="NCBI Taxonomy" id="3120278"/>
    <lineage>
        <taxon>Bacteria</taxon>
        <taxon>Pseudomonadati</taxon>
        <taxon>Planctomycetota</taxon>
        <taxon>Planctomycetia</taxon>
        <taxon>Isosphaerales</taxon>
        <taxon>Isosphaeraceae</taxon>
        <taxon>Singulisphaera</taxon>
    </lineage>
</organism>
<dbReference type="SUPFAM" id="SSF75217">
    <property type="entry name" value="alpha/beta knot"/>
    <property type="match status" value="1"/>
</dbReference>
<sequence length="238" mass="25583">MADRFYCPDPPVSGRLTLEGDEARHLLRVRRLGLGDQVELFDGRGYATCAEVTAVGRDRVELVAVGTALADRALPCRLTLATAVPKGERFDWLIEKATELGVARFVPIITERSVVDPRDAKLERLRRRVVEASKQCGRNLLMEVERPTPWPALLKSTTDDVRLLAHPSGCLRGQWPRGNAGQGGSVTLAVGPEGGFTDAEVADAQASGWSIVGLGTTILRIETAGLVGASAVLAQYEG</sequence>
<dbReference type="GO" id="GO:0070042">
    <property type="term" value="F:rRNA (uridine-N3-)-methyltransferase activity"/>
    <property type="evidence" value="ECO:0007669"/>
    <property type="project" value="TreeGrafter"/>
</dbReference>
<evidence type="ECO:0000256" key="1">
    <source>
        <dbReference type="ARBA" id="ARBA00004496"/>
    </source>
</evidence>
<protein>
    <recommendedName>
        <fullName evidence="10">Ribosomal RNA small subunit methyltransferase E</fullName>
        <ecNumber evidence="10">2.1.1.193</ecNumber>
    </recommendedName>
</protein>
<dbReference type="RefSeq" id="WP_406696735.1">
    <property type="nucleotide sequence ID" value="NZ_CP155447.1"/>
</dbReference>
<dbReference type="AlphaFoldDB" id="A0AAU7CFR2"/>
<keyword evidence="7 10" id="KW-0949">S-adenosyl-L-methionine</keyword>
<feature type="domain" description="Ribosomal RNA small subunit methyltransferase E PUA-like" evidence="12">
    <location>
        <begin position="18"/>
        <end position="63"/>
    </location>
</feature>
<evidence type="ECO:0000256" key="10">
    <source>
        <dbReference type="PIRNR" id="PIRNR015601"/>
    </source>
</evidence>
<dbReference type="InterPro" id="IPR029028">
    <property type="entry name" value="Alpha/beta_knot_MTases"/>
</dbReference>
<feature type="domain" description="Ribosomal RNA small subunit methyltransferase E methyltransferase" evidence="11">
    <location>
        <begin position="74"/>
        <end position="232"/>
    </location>
</feature>
<dbReference type="CDD" id="cd18084">
    <property type="entry name" value="RsmE-like"/>
    <property type="match status" value="1"/>
</dbReference>
<evidence type="ECO:0000256" key="6">
    <source>
        <dbReference type="ARBA" id="ARBA00022679"/>
    </source>
</evidence>
<evidence type="ECO:0000259" key="12">
    <source>
        <dbReference type="Pfam" id="PF20260"/>
    </source>
</evidence>
<comment type="function">
    <text evidence="8 10">Specifically methylates the N3 position of the uracil ring of uridine 1498 (m3U1498) in 16S rRNA. Acts on the fully assembled 30S ribosomal subunit.</text>
</comment>
<dbReference type="InterPro" id="IPR046886">
    <property type="entry name" value="RsmE_MTase_dom"/>
</dbReference>
<keyword evidence="3 10" id="KW-0963">Cytoplasm</keyword>
<comment type="subcellular location">
    <subcellularLocation>
        <location evidence="1 10">Cytoplasm</location>
    </subcellularLocation>
</comment>
<dbReference type="PIRSF" id="PIRSF015601">
    <property type="entry name" value="MTase_slr0722"/>
    <property type="match status" value="1"/>
</dbReference>
<keyword evidence="4 10" id="KW-0698">rRNA processing</keyword>
<keyword evidence="5 10" id="KW-0489">Methyltransferase</keyword>
<keyword evidence="6 10" id="KW-0808">Transferase</keyword>
<accession>A0AAU7CFR2</accession>
<dbReference type="EC" id="2.1.1.193" evidence="10"/>
<evidence type="ECO:0000256" key="2">
    <source>
        <dbReference type="ARBA" id="ARBA00005528"/>
    </source>
</evidence>
<proteinExistence type="inferred from homology"/>
<dbReference type="PANTHER" id="PTHR30027">
    <property type="entry name" value="RIBOSOMAL RNA SMALL SUBUNIT METHYLTRANSFERASE E"/>
    <property type="match status" value="1"/>
</dbReference>
<evidence type="ECO:0000256" key="5">
    <source>
        <dbReference type="ARBA" id="ARBA00022603"/>
    </source>
</evidence>
<evidence type="ECO:0000256" key="3">
    <source>
        <dbReference type="ARBA" id="ARBA00022490"/>
    </source>
</evidence>
<evidence type="ECO:0000259" key="11">
    <source>
        <dbReference type="Pfam" id="PF04452"/>
    </source>
</evidence>
<dbReference type="InterPro" id="IPR046887">
    <property type="entry name" value="RsmE_PUA-like"/>
</dbReference>
<evidence type="ECO:0000256" key="7">
    <source>
        <dbReference type="ARBA" id="ARBA00022691"/>
    </source>
</evidence>
<dbReference type="GO" id="GO:0070475">
    <property type="term" value="P:rRNA base methylation"/>
    <property type="evidence" value="ECO:0007669"/>
    <property type="project" value="TreeGrafter"/>
</dbReference>